<keyword evidence="10" id="KW-1185">Reference proteome</keyword>
<dbReference type="AlphaFoldDB" id="A0A844YY19"/>
<feature type="transmembrane region" description="Helical" evidence="7">
    <location>
        <begin position="138"/>
        <end position="164"/>
    </location>
</feature>
<evidence type="ECO:0000256" key="7">
    <source>
        <dbReference type="SAM" id="Phobius"/>
    </source>
</evidence>
<dbReference type="GO" id="GO:0008610">
    <property type="term" value="P:lipid biosynthetic process"/>
    <property type="evidence" value="ECO:0007669"/>
    <property type="project" value="InterPro"/>
</dbReference>
<keyword evidence="3 7" id="KW-1133">Transmembrane helix</keyword>
<organism evidence="9 10">
    <name type="scientific">Alteraurantiacibacter buctensis</name>
    <dbReference type="NCBI Taxonomy" id="1503981"/>
    <lineage>
        <taxon>Bacteria</taxon>
        <taxon>Pseudomonadati</taxon>
        <taxon>Pseudomonadota</taxon>
        <taxon>Alphaproteobacteria</taxon>
        <taxon>Sphingomonadales</taxon>
        <taxon>Erythrobacteraceae</taxon>
        <taxon>Alteraurantiacibacter</taxon>
    </lineage>
</organism>
<evidence type="ECO:0000256" key="3">
    <source>
        <dbReference type="ARBA" id="ARBA00022989"/>
    </source>
</evidence>
<keyword evidence="4" id="KW-0560">Oxidoreductase</keyword>
<name>A0A844YY19_9SPHN</name>
<dbReference type="GO" id="GO:0016020">
    <property type="term" value="C:membrane"/>
    <property type="evidence" value="ECO:0007669"/>
    <property type="project" value="GOC"/>
</dbReference>
<dbReference type="InterPro" id="IPR006694">
    <property type="entry name" value="Fatty_acid_hydroxylase"/>
</dbReference>
<dbReference type="GO" id="GO:0006643">
    <property type="term" value="P:membrane lipid metabolic process"/>
    <property type="evidence" value="ECO:0007669"/>
    <property type="project" value="TreeGrafter"/>
</dbReference>
<evidence type="ECO:0000256" key="6">
    <source>
        <dbReference type="ARBA" id="ARBA00023136"/>
    </source>
</evidence>
<sequence length="284" mass="32166">MSGANEYRPFILALALALALAELIWRRWGLGRGYDLGSAAASLGVMVLGIVPKQIGALVLGTVLFALSWLAPWRMPMDDWRIWVACFLGVELAYYWFHRCSHMIRWFWANHAVHHSANEFVLPSAYRLGWFGPLMGSWLFFAPLVLIGFPPAMVMGLLGINLLYQYLLHTELVGRLGPLEWVLNTPSHHRVHHSREEAYLDCNFGGVVIVFDRLFGTYRAEPEGRRLDYGLVHRLESNNPLRIGLHELGALWHDVLVVPGWRQKVAVLFASPADSERLAESSRA</sequence>
<reference evidence="9 10" key="1">
    <citation type="submission" date="2019-12" db="EMBL/GenBank/DDBJ databases">
        <title>Genomic-based taxomic classification of the family Erythrobacteraceae.</title>
        <authorList>
            <person name="Xu L."/>
        </authorList>
    </citation>
    <scope>NUCLEOTIDE SEQUENCE [LARGE SCALE GENOMIC DNA]</scope>
    <source>
        <strain evidence="9 10">M0322</strain>
    </source>
</reference>
<dbReference type="OrthoDB" id="9770329at2"/>
<dbReference type="Pfam" id="PF04116">
    <property type="entry name" value="FA_hydroxylase"/>
    <property type="match status" value="1"/>
</dbReference>
<keyword evidence="2 7" id="KW-0812">Transmembrane</keyword>
<evidence type="ECO:0000313" key="10">
    <source>
        <dbReference type="Proteomes" id="UP000466966"/>
    </source>
</evidence>
<feature type="domain" description="Fatty acid hydroxylase" evidence="8">
    <location>
        <begin position="83"/>
        <end position="217"/>
    </location>
</feature>
<comment type="caution">
    <text evidence="9">The sequence shown here is derived from an EMBL/GenBank/DDBJ whole genome shotgun (WGS) entry which is preliminary data.</text>
</comment>
<accession>A0A844YY19</accession>
<feature type="transmembrane region" description="Helical" evidence="7">
    <location>
        <begin position="45"/>
        <end position="68"/>
    </location>
</feature>
<dbReference type="PANTHER" id="PTHR21624">
    <property type="entry name" value="STEROL DESATURASE-RELATED PROTEIN"/>
    <property type="match status" value="1"/>
</dbReference>
<comment type="subcellular location">
    <subcellularLocation>
        <location evidence="1">Endomembrane system</location>
        <topology evidence="1">Multi-pass membrane protein</topology>
    </subcellularLocation>
</comment>
<evidence type="ECO:0000256" key="2">
    <source>
        <dbReference type="ARBA" id="ARBA00022692"/>
    </source>
</evidence>
<feature type="transmembrane region" description="Helical" evidence="7">
    <location>
        <begin position="80"/>
        <end position="97"/>
    </location>
</feature>
<evidence type="ECO:0000256" key="4">
    <source>
        <dbReference type="ARBA" id="ARBA00023002"/>
    </source>
</evidence>
<keyword evidence="5" id="KW-0443">Lipid metabolism</keyword>
<dbReference type="PANTHER" id="PTHR21624:SF1">
    <property type="entry name" value="ALKYLGLYCEROL MONOOXYGENASE"/>
    <property type="match status" value="1"/>
</dbReference>
<evidence type="ECO:0000313" key="9">
    <source>
        <dbReference type="EMBL" id="MXO71860.1"/>
    </source>
</evidence>
<dbReference type="Proteomes" id="UP000466966">
    <property type="component" value="Unassembled WGS sequence"/>
</dbReference>
<evidence type="ECO:0000256" key="5">
    <source>
        <dbReference type="ARBA" id="ARBA00023098"/>
    </source>
</evidence>
<dbReference type="GO" id="GO:0005506">
    <property type="term" value="F:iron ion binding"/>
    <property type="evidence" value="ECO:0007669"/>
    <property type="project" value="InterPro"/>
</dbReference>
<evidence type="ECO:0000256" key="1">
    <source>
        <dbReference type="ARBA" id="ARBA00004127"/>
    </source>
</evidence>
<evidence type="ECO:0000259" key="8">
    <source>
        <dbReference type="Pfam" id="PF04116"/>
    </source>
</evidence>
<proteinExistence type="predicted"/>
<gene>
    <name evidence="9" type="ORF">GRI99_09460</name>
</gene>
<protein>
    <submittedName>
        <fullName evidence="9">Sterol desaturase family protein</fullName>
    </submittedName>
</protein>
<dbReference type="EMBL" id="WTYV01000003">
    <property type="protein sequence ID" value="MXO71860.1"/>
    <property type="molecule type" value="Genomic_DNA"/>
</dbReference>
<dbReference type="GO" id="GO:0050479">
    <property type="term" value="F:glyceryl-ether monooxygenase activity"/>
    <property type="evidence" value="ECO:0007669"/>
    <property type="project" value="TreeGrafter"/>
</dbReference>
<dbReference type="GO" id="GO:0012505">
    <property type="term" value="C:endomembrane system"/>
    <property type="evidence" value="ECO:0007669"/>
    <property type="project" value="UniProtKB-SubCell"/>
</dbReference>
<dbReference type="InterPro" id="IPR051689">
    <property type="entry name" value="Sterol_desaturase/TMEM195"/>
</dbReference>
<keyword evidence="6 7" id="KW-0472">Membrane</keyword>